<dbReference type="PANTHER" id="PTHR34203:SF15">
    <property type="entry name" value="SLL1173 PROTEIN"/>
    <property type="match status" value="1"/>
</dbReference>
<sequence length="264" mass="29876">MAQRLRRLYRGRLKSIVDGTRLKPILSFAYERLLLYQTSGELIKRTGQYSATFTVTSSEEYFSLGNFKGEQEVLQRFLSEMEPDDVVFDIGANIGLYSVFAANNYPNATVLAFEPHSDNVDRMHKSMNKNNGNVRSYELLVSDQTCMSPFPLSSGAPGVADLSIGGEEEHYVPTYRGEELITTYELPIPDVIKIDVEGAELGVLTGLGDHLEQTRAIYCEVHREEIRRFGNNPNDIEAYLRDMGFNVERVNEDGDTYHLIAENR</sequence>
<dbReference type="GO" id="GO:0032259">
    <property type="term" value="P:methylation"/>
    <property type="evidence" value="ECO:0007669"/>
    <property type="project" value="UniProtKB-KW"/>
</dbReference>
<gene>
    <name evidence="2" type="ORF">DV733_11015</name>
</gene>
<proteinExistence type="predicted"/>
<dbReference type="RefSeq" id="WP_079979507.1">
    <property type="nucleotide sequence ID" value="NZ_CP031310.1"/>
</dbReference>
<evidence type="ECO:0000259" key="1">
    <source>
        <dbReference type="Pfam" id="PF05050"/>
    </source>
</evidence>
<reference evidence="2 3" key="1">
    <citation type="journal article" date="2019" name="Nat. Commun.">
        <title>A new type of DNA phosphorothioation-based antiviral system in archaea.</title>
        <authorList>
            <person name="Xiong L."/>
            <person name="Liu S."/>
            <person name="Chen S."/>
            <person name="Xiao Y."/>
            <person name="Zhu B."/>
            <person name="Gao Y."/>
            <person name="Zhang Y."/>
            <person name="Chen B."/>
            <person name="Luo J."/>
            <person name="Deng Z."/>
            <person name="Chen X."/>
            <person name="Wang L."/>
            <person name="Chen S."/>
        </authorList>
    </citation>
    <scope>NUCLEOTIDE SEQUENCE [LARGE SCALE GENOMIC DNA]</scope>
    <source>
        <strain evidence="2 3">CBA1105</strain>
    </source>
</reference>
<dbReference type="NCBIfam" id="TIGR01444">
    <property type="entry name" value="fkbM_fam"/>
    <property type="match status" value="1"/>
</dbReference>
<keyword evidence="3" id="KW-1185">Reference proteome</keyword>
<dbReference type="GO" id="GO:0008168">
    <property type="term" value="F:methyltransferase activity"/>
    <property type="evidence" value="ECO:0007669"/>
    <property type="project" value="UniProtKB-KW"/>
</dbReference>
<dbReference type="OrthoDB" id="275825at2157"/>
<dbReference type="AlphaFoldDB" id="A0A4D6HCL2"/>
<dbReference type="Pfam" id="PF05050">
    <property type="entry name" value="Methyltransf_21"/>
    <property type="match status" value="1"/>
</dbReference>
<dbReference type="InterPro" id="IPR052514">
    <property type="entry name" value="SAM-dependent_MTase"/>
</dbReference>
<dbReference type="InterPro" id="IPR029063">
    <property type="entry name" value="SAM-dependent_MTases_sf"/>
</dbReference>
<evidence type="ECO:0000313" key="3">
    <source>
        <dbReference type="Proteomes" id="UP000296706"/>
    </source>
</evidence>
<dbReference type="GeneID" id="39848401"/>
<dbReference type="KEGG" id="hsn:DV733_11015"/>
<protein>
    <submittedName>
        <fullName evidence="2">FkbM family methyltransferase</fullName>
    </submittedName>
</protein>
<dbReference type="Proteomes" id="UP000296706">
    <property type="component" value="Chromosome"/>
</dbReference>
<dbReference type="STRING" id="1457250.GCA_000755225_00688"/>
<dbReference type="Gene3D" id="3.40.50.150">
    <property type="entry name" value="Vaccinia Virus protein VP39"/>
    <property type="match status" value="1"/>
</dbReference>
<organism evidence="2 3">
    <name type="scientific">Halapricum salinum</name>
    <dbReference type="NCBI Taxonomy" id="1457250"/>
    <lineage>
        <taxon>Archaea</taxon>
        <taxon>Methanobacteriati</taxon>
        <taxon>Methanobacteriota</taxon>
        <taxon>Stenosarchaea group</taxon>
        <taxon>Halobacteria</taxon>
        <taxon>Halobacteriales</taxon>
        <taxon>Haloarculaceae</taxon>
        <taxon>Halapricum</taxon>
    </lineage>
</organism>
<keyword evidence="2" id="KW-0808">Transferase</keyword>
<dbReference type="PANTHER" id="PTHR34203">
    <property type="entry name" value="METHYLTRANSFERASE, FKBM FAMILY PROTEIN"/>
    <property type="match status" value="1"/>
</dbReference>
<name>A0A4D6HCL2_9EURY</name>
<dbReference type="EMBL" id="CP031310">
    <property type="protein sequence ID" value="QCC51733.1"/>
    <property type="molecule type" value="Genomic_DNA"/>
</dbReference>
<dbReference type="SUPFAM" id="SSF53335">
    <property type="entry name" value="S-adenosyl-L-methionine-dependent methyltransferases"/>
    <property type="match status" value="1"/>
</dbReference>
<accession>A0A4D6HCL2</accession>
<evidence type="ECO:0000313" key="2">
    <source>
        <dbReference type="EMBL" id="QCC51733.1"/>
    </source>
</evidence>
<keyword evidence="2" id="KW-0489">Methyltransferase</keyword>
<feature type="domain" description="Methyltransferase FkbM" evidence="1">
    <location>
        <begin position="89"/>
        <end position="246"/>
    </location>
</feature>
<dbReference type="InterPro" id="IPR006342">
    <property type="entry name" value="FkbM_mtfrase"/>
</dbReference>